<dbReference type="AlphaFoldDB" id="A0A1A0WF11"/>
<dbReference type="RefSeq" id="WP_064878704.1">
    <property type="nucleotide sequence ID" value="NZ_LZSY01000020.1"/>
</dbReference>
<gene>
    <name evidence="1" type="ORF">A5779_15530</name>
</gene>
<dbReference type="EMBL" id="LZSY01000020">
    <property type="protein sequence ID" value="OBB97165.1"/>
    <property type="molecule type" value="Genomic_DNA"/>
</dbReference>
<accession>A0A1A0WF11</accession>
<reference evidence="2" key="1">
    <citation type="submission" date="2016-06" db="EMBL/GenBank/DDBJ databases">
        <authorList>
            <person name="Sutton G."/>
            <person name="Brinkac L."/>
            <person name="Sanka R."/>
            <person name="Adams M."/>
            <person name="Lau E."/>
            <person name="Mehaffy C."/>
            <person name="Tameris M."/>
            <person name="Hatherill M."/>
            <person name="Hanekom W."/>
            <person name="Mahomed H."/>
            <person name="Mcshane H."/>
        </authorList>
    </citation>
    <scope>NUCLEOTIDE SEQUENCE [LARGE SCALE GENOMIC DNA]</scope>
    <source>
        <strain evidence="2">852002-10433_SCH5171157</strain>
    </source>
</reference>
<sequence length="87" mass="9227">MVADGPSETTRWQVIRVDQTGLAGTTARLLTSDPTDDAGWPADLPPGTTEVVLADDTPGPLLTLRVHPVGDSSKVAFVRFDQLAVRS</sequence>
<proteinExistence type="predicted"/>
<dbReference type="Pfam" id="PF23720">
    <property type="entry name" value="DUF7161"/>
    <property type="match status" value="1"/>
</dbReference>
<dbReference type="OrthoDB" id="4556696at2"/>
<evidence type="ECO:0000313" key="2">
    <source>
        <dbReference type="Proteomes" id="UP000094008"/>
    </source>
</evidence>
<comment type="caution">
    <text evidence="1">The sequence shown here is derived from an EMBL/GenBank/DDBJ whole genome shotgun (WGS) entry which is preliminary data.</text>
</comment>
<dbReference type="Proteomes" id="UP000094008">
    <property type="component" value="Unassembled WGS sequence"/>
</dbReference>
<dbReference type="InterPro" id="IPR055585">
    <property type="entry name" value="DUF7161"/>
</dbReference>
<evidence type="ECO:0000313" key="1">
    <source>
        <dbReference type="EMBL" id="OBB97165.1"/>
    </source>
</evidence>
<organism evidence="1 2">
    <name type="scientific">Mycolicibacterium peregrinum</name>
    <name type="common">Mycobacterium peregrinum</name>
    <dbReference type="NCBI Taxonomy" id="43304"/>
    <lineage>
        <taxon>Bacteria</taxon>
        <taxon>Bacillati</taxon>
        <taxon>Actinomycetota</taxon>
        <taxon>Actinomycetes</taxon>
        <taxon>Mycobacteriales</taxon>
        <taxon>Mycobacteriaceae</taxon>
        <taxon>Mycolicibacterium</taxon>
    </lineage>
</organism>
<name>A0A1A0WF11_MYCPR</name>
<protein>
    <submittedName>
        <fullName evidence="1">Uncharacterized protein</fullName>
    </submittedName>
</protein>